<keyword evidence="3" id="KW-1185">Reference proteome</keyword>
<dbReference type="AlphaFoldDB" id="A0A919QBG6"/>
<accession>A0A919QBG6</accession>
<gene>
    <name evidence="2" type="ORF">Aph01nite_19000</name>
</gene>
<organism evidence="2 3">
    <name type="scientific">Acrocarpospora phusangensis</name>
    <dbReference type="NCBI Taxonomy" id="1070424"/>
    <lineage>
        <taxon>Bacteria</taxon>
        <taxon>Bacillati</taxon>
        <taxon>Actinomycetota</taxon>
        <taxon>Actinomycetes</taxon>
        <taxon>Streptosporangiales</taxon>
        <taxon>Streptosporangiaceae</taxon>
        <taxon>Acrocarpospora</taxon>
    </lineage>
</organism>
<dbReference type="Proteomes" id="UP000640052">
    <property type="component" value="Unassembled WGS sequence"/>
</dbReference>
<feature type="domain" description="Transposase IS204/IS1001/IS1096/IS1165 zinc-finger" evidence="1">
    <location>
        <begin position="2"/>
        <end position="32"/>
    </location>
</feature>
<comment type="caution">
    <text evidence="2">The sequence shown here is derived from an EMBL/GenBank/DDBJ whole genome shotgun (WGS) entry which is preliminary data.</text>
</comment>
<evidence type="ECO:0000313" key="2">
    <source>
        <dbReference type="EMBL" id="GIH23590.1"/>
    </source>
</evidence>
<dbReference type="Pfam" id="PF14690">
    <property type="entry name" value="Zn_ribbon_ISL3"/>
    <property type="match status" value="1"/>
</dbReference>
<sequence length="54" mass="6137">MHSRYRRRIGDTAIGGRETVIHLRVRRFFCLNAGCEKTIFAEQVPGVTVRHGPA</sequence>
<evidence type="ECO:0000313" key="3">
    <source>
        <dbReference type="Proteomes" id="UP000640052"/>
    </source>
</evidence>
<reference evidence="2" key="1">
    <citation type="submission" date="2021-01" db="EMBL/GenBank/DDBJ databases">
        <title>Whole genome shotgun sequence of Acrocarpospora phusangensis NBRC 108782.</title>
        <authorList>
            <person name="Komaki H."/>
            <person name="Tamura T."/>
        </authorList>
    </citation>
    <scope>NUCLEOTIDE SEQUENCE</scope>
    <source>
        <strain evidence="2">NBRC 108782</strain>
    </source>
</reference>
<protein>
    <recommendedName>
        <fullName evidence="1">Transposase IS204/IS1001/IS1096/IS1165 zinc-finger domain-containing protein</fullName>
    </recommendedName>
</protein>
<dbReference type="InterPro" id="IPR029261">
    <property type="entry name" value="Transposase_Znf"/>
</dbReference>
<proteinExistence type="predicted"/>
<dbReference type="EMBL" id="BOOA01000011">
    <property type="protein sequence ID" value="GIH23590.1"/>
    <property type="molecule type" value="Genomic_DNA"/>
</dbReference>
<name>A0A919QBG6_9ACTN</name>
<evidence type="ECO:0000259" key="1">
    <source>
        <dbReference type="Pfam" id="PF14690"/>
    </source>
</evidence>